<dbReference type="EMBL" id="CM041532">
    <property type="protein sequence ID" value="KAI3375587.1"/>
    <property type="molecule type" value="Genomic_DNA"/>
</dbReference>
<reference evidence="1" key="1">
    <citation type="submission" date="2022-04" db="EMBL/GenBank/DDBJ databases">
        <title>Jade perch genome.</title>
        <authorList>
            <person name="Chao B."/>
        </authorList>
    </citation>
    <scope>NUCLEOTIDE SEQUENCE</scope>
    <source>
        <strain evidence="1">CB-2022</strain>
    </source>
</reference>
<evidence type="ECO:0000313" key="1">
    <source>
        <dbReference type="EMBL" id="KAI3375587.1"/>
    </source>
</evidence>
<sequence length="135" mass="14571">MPLPLQSPPSYTISDGLLRPLGSHSHSDFGLSDVTRSETHLNEVGRSVDINSPSFSPLENKRAGLAPDAAPPAPVPLPIPALCFQHVRSPARASWTPARTFSRAEARAGGGEEEEGDDDGWWVGTCKRRCHRGHL</sequence>
<accession>A0ACB8X6C3</accession>
<name>A0ACB8X6C3_9TELE</name>
<keyword evidence="2" id="KW-1185">Reference proteome</keyword>
<gene>
    <name evidence="1" type="ORF">L3Q82_003903</name>
</gene>
<comment type="caution">
    <text evidence="1">The sequence shown here is derived from an EMBL/GenBank/DDBJ whole genome shotgun (WGS) entry which is preliminary data.</text>
</comment>
<organism evidence="1 2">
    <name type="scientific">Scortum barcoo</name>
    <name type="common">barcoo grunter</name>
    <dbReference type="NCBI Taxonomy" id="214431"/>
    <lineage>
        <taxon>Eukaryota</taxon>
        <taxon>Metazoa</taxon>
        <taxon>Chordata</taxon>
        <taxon>Craniata</taxon>
        <taxon>Vertebrata</taxon>
        <taxon>Euteleostomi</taxon>
        <taxon>Actinopterygii</taxon>
        <taxon>Neopterygii</taxon>
        <taxon>Teleostei</taxon>
        <taxon>Neoteleostei</taxon>
        <taxon>Acanthomorphata</taxon>
        <taxon>Eupercaria</taxon>
        <taxon>Centrarchiformes</taxon>
        <taxon>Terapontoidei</taxon>
        <taxon>Terapontidae</taxon>
        <taxon>Scortum</taxon>
    </lineage>
</organism>
<dbReference type="Proteomes" id="UP000831701">
    <property type="component" value="Chromosome 2"/>
</dbReference>
<evidence type="ECO:0000313" key="2">
    <source>
        <dbReference type="Proteomes" id="UP000831701"/>
    </source>
</evidence>
<proteinExistence type="predicted"/>
<protein>
    <submittedName>
        <fullName evidence="1">Uncharacterized protein</fullName>
    </submittedName>
</protein>